<proteinExistence type="predicted"/>
<organism evidence="1 2">
    <name type="scientific">Caballeronia udeis</name>
    <dbReference type="NCBI Taxonomy" id="1232866"/>
    <lineage>
        <taxon>Bacteria</taxon>
        <taxon>Pseudomonadati</taxon>
        <taxon>Pseudomonadota</taxon>
        <taxon>Betaproteobacteria</taxon>
        <taxon>Burkholderiales</taxon>
        <taxon>Burkholderiaceae</taxon>
        <taxon>Caballeronia</taxon>
    </lineage>
</organism>
<evidence type="ECO:0000313" key="2">
    <source>
        <dbReference type="Proteomes" id="UP001620514"/>
    </source>
</evidence>
<dbReference type="EMBL" id="JBIYDN010000007">
    <property type="protein sequence ID" value="MFK4442907.1"/>
    <property type="molecule type" value="Genomic_DNA"/>
</dbReference>
<evidence type="ECO:0000313" key="1">
    <source>
        <dbReference type="EMBL" id="MFK4442907.1"/>
    </source>
</evidence>
<reference evidence="1 2" key="1">
    <citation type="submission" date="2024-11" db="EMBL/GenBank/DDBJ databases">
        <title>Using genomics to understand microbial adaptation to soil warming.</title>
        <authorList>
            <person name="Deangelis K.M. PhD."/>
        </authorList>
    </citation>
    <scope>NUCLEOTIDE SEQUENCE [LARGE SCALE GENOMIC DNA]</scope>
    <source>
        <strain evidence="1 2">GAS97</strain>
    </source>
</reference>
<dbReference type="Proteomes" id="UP001620514">
    <property type="component" value="Unassembled WGS sequence"/>
</dbReference>
<accession>A0ABW8MHB9</accession>
<keyword evidence="2" id="KW-1185">Reference proteome</keyword>
<name>A0ABW8MHB9_9BURK</name>
<protein>
    <submittedName>
        <fullName evidence="1">Septal ring factor EnvC (AmiA/AmiB activator)</fullName>
    </submittedName>
</protein>
<sequence>MLTTSRNRLSREVRETREQIDRSATKLDRLSFRIDRRKSQMAAELSKRPVNIAKPLNRFLCVLLKHEPTVSMRQHCIGSCWCFPPH</sequence>
<gene>
    <name evidence="1" type="ORF">ABH943_002923</name>
</gene>
<comment type="caution">
    <text evidence="1">The sequence shown here is derived from an EMBL/GenBank/DDBJ whole genome shotgun (WGS) entry which is preliminary data.</text>
</comment>